<gene>
    <name evidence="6" type="primary">spata4</name>
</gene>
<comment type="subcellular location">
    <subcellularLocation>
        <location evidence="1">Nucleus</location>
    </subcellularLocation>
</comment>
<evidence type="ECO:0000256" key="3">
    <source>
        <dbReference type="ARBA" id="ARBA00058372"/>
    </source>
</evidence>
<evidence type="ECO:0000259" key="5">
    <source>
        <dbReference type="PROSITE" id="PS50021"/>
    </source>
</evidence>
<dbReference type="GO" id="GO:0008017">
    <property type="term" value="F:microtubule binding"/>
    <property type="evidence" value="ECO:0007669"/>
    <property type="project" value="TreeGrafter"/>
</dbReference>
<dbReference type="PANTHER" id="PTHR12509">
    <property type="entry name" value="SPERMATOGENESIS-ASSOCIATED 4-RELATED"/>
    <property type="match status" value="1"/>
</dbReference>
<dbReference type="GeneTree" id="ENSGT00910000144159"/>
<evidence type="ECO:0000256" key="4">
    <source>
        <dbReference type="ARBA" id="ARBA00071322"/>
    </source>
</evidence>
<protein>
    <recommendedName>
        <fullName evidence="4">Spermatogenesis-associated protein 4</fullName>
    </recommendedName>
</protein>
<dbReference type="InterPro" id="IPR052111">
    <property type="entry name" value="Spermatogenesis_Ciliary_MAP"/>
</dbReference>
<dbReference type="AlphaFoldDB" id="A0A667ZVE3"/>
<evidence type="ECO:0000256" key="1">
    <source>
        <dbReference type="ARBA" id="ARBA00004123"/>
    </source>
</evidence>
<accession>A0A667ZVE3</accession>
<keyword evidence="2" id="KW-0539">Nucleus</keyword>
<dbReference type="GO" id="GO:0005634">
    <property type="term" value="C:nucleus"/>
    <property type="evidence" value="ECO:0007669"/>
    <property type="project" value="UniProtKB-SubCell"/>
</dbReference>
<evidence type="ECO:0000313" key="7">
    <source>
        <dbReference type="Proteomes" id="UP000472263"/>
    </source>
</evidence>
<dbReference type="PROSITE" id="PS50021">
    <property type="entry name" value="CH"/>
    <property type="match status" value="1"/>
</dbReference>
<dbReference type="Gene3D" id="1.10.418.10">
    <property type="entry name" value="Calponin-like domain"/>
    <property type="match status" value="1"/>
</dbReference>
<dbReference type="InterPro" id="IPR001715">
    <property type="entry name" value="CH_dom"/>
</dbReference>
<keyword evidence="7" id="KW-1185">Reference proteome</keyword>
<name>A0A667ZVE3_9TELE</name>
<dbReference type="Proteomes" id="UP000472263">
    <property type="component" value="Chromosome 10"/>
</dbReference>
<organism evidence="6 7">
    <name type="scientific">Myripristis murdjan</name>
    <name type="common">pinecone soldierfish</name>
    <dbReference type="NCBI Taxonomy" id="586833"/>
    <lineage>
        <taxon>Eukaryota</taxon>
        <taxon>Metazoa</taxon>
        <taxon>Chordata</taxon>
        <taxon>Craniata</taxon>
        <taxon>Vertebrata</taxon>
        <taxon>Euteleostomi</taxon>
        <taxon>Actinopterygii</taxon>
        <taxon>Neopterygii</taxon>
        <taxon>Teleostei</taxon>
        <taxon>Neoteleostei</taxon>
        <taxon>Acanthomorphata</taxon>
        <taxon>Holocentriformes</taxon>
        <taxon>Holocentridae</taxon>
        <taxon>Myripristis</taxon>
    </lineage>
</organism>
<proteinExistence type="predicted"/>
<feature type="domain" description="Calponin-homology (CH)" evidence="5">
    <location>
        <begin position="10"/>
        <end position="117"/>
    </location>
</feature>
<dbReference type="GO" id="GO:0051493">
    <property type="term" value="P:regulation of cytoskeleton organization"/>
    <property type="evidence" value="ECO:0007669"/>
    <property type="project" value="TreeGrafter"/>
</dbReference>
<comment type="function">
    <text evidence="3">May play a role in apoptosis regulation.</text>
</comment>
<dbReference type="FunFam" id="1.10.418.10:FF:000061">
    <property type="entry name" value="Spermatogenesis associated 4"/>
    <property type="match status" value="1"/>
</dbReference>
<sequence length="261" mass="29452">MAYAQHPKKTGLPREVVKWLQNLDLSFYPKNVRRDFSNGYLVAEMFSRYHPEDFPMHSYDKGSSLSAKQWNWSQIERFLQRKKLHVMKEAIYGTIHCKPGAAELVVQEIYTILTNIKGFQGPKTDFTDQEYQEQLPMVARSTASKAIKNNLRITEIMAEPNISTNQTKAEAIIRRHLELKAAERAYNPGHFKGKSTMAQLAATSLLSSYQGDQCSGSSASVGTSSSEFHISYSFSTKTNTVDPLVLCAEMHRLVSADFDGN</sequence>
<dbReference type="Pfam" id="PF06294">
    <property type="entry name" value="CH_2"/>
    <property type="match status" value="1"/>
</dbReference>
<reference evidence="6" key="1">
    <citation type="submission" date="2019-06" db="EMBL/GenBank/DDBJ databases">
        <authorList>
            <consortium name="Wellcome Sanger Institute Data Sharing"/>
        </authorList>
    </citation>
    <scope>NUCLEOTIDE SEQUENCE [LARGE SCALE GENOMIC DNA]</scope>
</reference>
<dbReference type="PANTHER" id="PTHR12509:SF8">
    <property type="entry name" value="SPERMATOGENESIS-ASSOCIATED PROTEIN 4"/>
    <property type="match status" value="1"/>
</dbReference>
<evidence type="ECO:0000256" key="2">
    <source>
        <dbReference type="ARBA" id="ARBA00023242"/>
    </source>
</evidence>
<dbReference type="InterPro" id="IPR010441">
    <property type="entry name" value="CH_2"/>
</dbReference>
<dbReference type="Ensembl" id="ENSMMDT00005045736.1">
    <property type="protein sequence ID" value="ENSMMDP00005044847.1"/>
    <property type="gene ID" value="ENSMMDG00005020564.1"/>
</dbReference>
<reference evidence="6" key="3">
    <citation type="submission" date="2025-09" db="UniProtKB">
        <authorList>
            <consortium name="Ensembl"/>
        </authorList>
    </citation>
    <scope>IDENTIFICATION</scope>
</reference>
<evidence type="ECO:0000313" key="6">
    <source>
        <dbReference type="Ensembl" id="ENSMMDP00005044847.1"/>
    </source>
</evidence>
<dbReference type="GO" id="GO:0005930">
    <property type="term" value="C:axoneme"/>
    <property type="evidence" value="ECO:0007669"/>
    <property type="project" value="TreeGrafter"/>
</dbReference>
<dbReference type="FunCoup" id="A0A667ZVE3">
    <property type="interactions" value="14"/>
</dbReference>
<reference evidence="6" key="2">
    <citation type="submission" date="2025-08" db="UniProtKB">
        <authorList>
            <consortium name="Ensembl"/>
        </authorList>
    </citation>
    <scope>IDENTIFICATION</scope>
</reference>
<dbReference type="SUPFAM" id="SSF47576">
    <property type="entry name" value="Calponin-homology domain, CH-domain"/>
    <property type="match status" value="1"/>
</dbReference>
<dbReference type="InterPro" id="IPR036872">
    <property type="entry name" value="CH_dom_sf"/>
</dbReference>
<dbReference type="InParanoid" id="A0A667ZVE3"/>